<comment type="caution">
    <text evidence="1">The sequence shown here is derived from an EMBL/GenBank/DDBJ whole genome shotgun (WGS) entry which is preliminary data.</text>
</comment>
<dbReference type="STRING" id="157652.A0A371I6Y6"/>
<proteinExistence type="predicted"/>
<feature type="non-terminal residue" evidence="1">
    <location>
        <position position="1"/>
    </location>
</feature>
<accession>A0A371I6Y6</accession>
<organism evidence="1 2">
    <name type="scientific">Mucuna pruriens</name>
    <name type="common">Velvet bean</name>
    <name type="synonym">Dolichos pruriens</name>
    <dbReference type="NCBI Taxonomy" id="157652"/>
    <lineage>
        <taxon>Eukaryota</taxon>
        <taxon>Viridiplantae</taxon>
        <taxon>Streptophyta</taxon>
        <taxon>Embryophyta</taxon>
        <taxon>Tracheophyta</taxon>
        <taxon>Spermatophyta</taxon>
        <taxon>Magnoliopsida</taxon>
        <taxon>eudicotyledons</taxon>
        <taxon>Gunneridae</taxon>
        <taxon>Pentapetalae</taxon>
        <taxon>rosids</taxon>
        <taxon>fabids</taxon>
        <taxon>Fabales</taxon>
        <taxon>Fabaceae</taxon>
        <taxon>Papilionoideae</taxon>
        <taxon>50 kb inversion clade</taxon>
        <taxon>NPAAA clade</taxon>
        <taxon>indigoferoid/millettioid clade</taxon>
        <taxon>Phaseoleae</taxon>
        <taxon>Mucuna</taxon>
    </lineage>
</organism>
<gene>
    <name evidence="1" type="ORF">CR513_04607</name>
</gene>
<evidence type="ECO:0008006" key="3">
    <source>
        <dbReference type="Google" id="ProtNLM"/>
    </source>
</evidence>
<evidence type="ECO:0000313" key="1">
    <source>
        <dbReference type="EMBL" id="RDY10806.1"/>
    </source>
</evidence>
<sequence length="179" mass="20773">MGNDGVTKVIGVGDVSLQTNMGVQRTKFWRSSNNSRLWLRDNQARRLYDPIEKKLVRRRNVQFIEDQPIEDIDKLGDVFNIPPDDNFNYPAIRALECREMDLESAIHLGKNSNFHSRSKHIDVRYHWIRDALDAQLLELAKVHTDDNGADMVTKALPRGKLILWSRQPVVFTSHINEMH</sequence>
<dbReference type="AlphaFoldDB" id="A0A371I6Y6"/>
<keyword evidence="2" id="KW-1185">Reference proteome</keyword>
<dbReference type="Proteomes" id="UP000257109">
    <property type="component" value="Unassembled WGS sequence"/>
</dbReference>
<evidence type="ECO:0000313" key="2">
    <source>
        <dbReference type="Proteomes" id="UP000257109"/>
    </source>
</evidence>
<dbReference type="EMBL" id="QJKJ01000770">
    <property type="protein sequence ID" value="RDY10806.1"/>
    <property type="molecule type" value="Genomic_DNA"/>
</dbReference>
<reference evidence="1" key="1">
    <citation type="submission" date="2018-05" db="EMBL/GenBank/DDBJ databases">
        <title>Draft genome of Mucuna pruriens seed.</title>
        <authorList>
            <person name="Nnadi N.E."/>
            <person name="Vos R."/>
            <person name="Hasami M.H."/>
            <person name="Devisetty U.K."/>
            <person name="Aguiy J.C."/>
        </authorList>
    </citation>
    <scope>NUCLEOTIDE SEQUENCE [LARGE SCALE GENOMIC DNA]</scope>
    <source>
        <strain evidence="1">JCA_2017</strain>
    </source>
</reference>
<dbReference type="CDD" id="cd09272">
    <property type="entry name" value="RNase_HI_RT_Ty1"/>
    <property type="match status" value="1"/>
</dbReference>
<protein>
    <recommendedName>
        <fullName evidence="3">Copia protein</fullName>
    </recommendedName>
</protein>
<name>A0A371I6Y6_MUCPR</name>